<accession>A0A835QJ69</accession>
<evidence type="ECO:0000256" key="1">
    <source>
        <dbReference type="SAM" id="MobiDB-lite"/>
    </source>
</evidence>
<evidence type="ECO:0000313" key="2">
    <source>
        <dbReference type="EMBL" id="KAG0469668.1"/>
    </source>
</evidence>
<organism evidence="2 3">
    <name type="scientific">Vanilla planifolia</name>
    <name type="common">Vanilla</name>
    <dbReference type="NCBI Taxonomy" id="51239"/>
    <lineage>
        <taxon>Eukaryota</taxon>
        <taxon>Viridiplantae</taxon>
        <taxon>Streptophyta</taxon>
        <taxon>Embryophyta</taxon>
        <taxon>Tracheophyta</taxon>
        <taxon>Spermatophyta</taxon>
        <taxon>Magnoliopsida</taxon>
        <taxon>Liliopsida</taxon>
        <taxon>Asparagales</taxon>
        <taxon>Orchidaceae</taxon>
        <taxon>Vanilloideae</taxon>
        <taxon>Vanilleae</taxon>
        <taxon>Vanilla</taxon>
    </lineage>
</organism>
<evidence type="ECO:0000313" key="3">
    <source>
        <dbReference type="Proteomes" id="UP000636800"/>
    </source>
</evidence>
<sequence>MNRLNNEADSSGAAGTYSPNWVDQASVERIRLPFGGFSRRLPYPIVDFWIEGIQGGREMSDRVQTSARRCTNDESRCTMKRRPAAEEKEAREEEGRKSPPWDLPNKKGAFGTAQQRVLFARYLYCESNCLCYK</sequence>
<dbReference type="Proteomes" id="UP000636800">
    <property type="component" value="Unassembled WGS sequence"/>
</dbReference>
<name>A0A835QJ69_VANPL</name>
<feature type="region of interest" description="Disordered" evidence="1">
    <location>
        <begin position="60"/>
        <end position="108"/>
    </location>
</feature>
<dbReference type="EMBL" id="JADCNL010000008">
    <property type="protein sequence ID" value="KAG0469668.1"/>
    <property type="molecule type" value="Genomic_DNA"/>
</dbReference>
<gene>
    <name evidence="2" type="ORF">HPP92_016368</name>
</gene>
<feature type="compositionally biased region" description="Basic and acidic residues" evidence="1">
    <location>
        <begin position="70"/>
        <end position="99"/>
    </location>
</feature>
<dbReference type="OrthoDB" id="1850441at2759"/>
<dbReference type="AlphaFoldDB" id="A0A835QJ69"/>
<proteinExistence type="predicted"/>
<reference evidence="2 3" key="1">
    <citation type="journal article" date="2020" name="Nat. Food">
        <title>A phased Vanilla planifolia genome enables genetic improvement of flavour and production.</title>
        <authorList>
            <person name="Hasing T."/>
            <person name="Tang H."/>
            <person name="Brym M."/>
            <person name="Khazi F."/>
            <person name="Huang T."/>
            <person name="Chambers A.H."/>
        </authorList>
    </citation>
    <scope>NUCLEOTIDE SEQUENCE [LARGE SCALE GENOMIC DNA]</scope>
    <source>
        <tissue evidence="2">Leaf</tissue>
    </source>
</reference>
<keyword evidence="3" id="KW-1185">Reference proteome</keyword>
<protein>
    <submittedName>
        <fullName evidence="2">Uncharacterized protein</fullName>
    </submittedName>
</protein>
<comment type="caution">
    <text evidence="2">The sequence shown here is derived from an EMBL/GenBank/DDBJ whole genome shotgun (WGS) entry which is preliminary data.</text>
</comment>